<sequence>MKRMTTFAGLLVLAATAAQADDRADQLARDLAGQGFSQIEVETADGRIKAEAKRAGQTLELVYDAATGELLRSETGRGGGRGDDDDDDNDDNDDNDDDDRDDDDDRGGDDDNGGDDDGDDD</sequence>
<gene>
    <name evidence="4" type="ORF">C5F46_02930</name>
</gene>
<evidence type="ECO:0000313" key="5">
    <source>
        <dbReference type="Proteomes" id="UP000241899"/>
    </source>
</evidence>
<dbReference type="RefSeq" id="WP_107323854.1">
    <property type="nucleotide sequence ID" value="NZ_NHSP01000063.1"/>
</dbReference>
<dbReference type="Pfam" id="PF13670">
    <property type="entry name" value="PepSY_2"/>
    <property type="match status" value="1"/>
</dbReference>
<evidence type="ECO:0000256" key="2">
    <source>
        <dbReference type="SAM" id="SignalP"/>
    </source>
</evidence>
<feature type="signal peptide" evidence="2">
    <location>
        <begin position="1"/>
        <end position="20"/>
    </location>
</feature>
<keyword evidence="2" id="KW-0732">Signal</keyword>
<dbReference type="OrthoDB" id="7875038at2"/>
<evidence type="ECO:0000313" key="4">
    <source>
        <dbReference type="EMBL" id="PTE18836.1"/>
    </source>
</evidence>
<dbReference type="Proteomes" id="UP000241899">
    <property type="component" value="Unassembled WGS sequence"/>
</dbReference>
<feature type="compositionally biased region" description="Acidic residues" evidence="1">
    <location>
        <begin position="83"/>
        <end position="121"/>
    </location>
</feature>
<reference evidence="4 5" key="1">
    <citation type="submission" date="2018-03" db="EMBL/GenBank/DDBJ databases">
        <title>Rhodobacter veldkampii.</title>
        <authorList>
            <person name="Meyer T.E."/>
            <person name="Miller S."/>
            <person name="Lodha T."/>
            <person name="Gandham S."/>
            <person name="Chintalapati S."/>
            <person name="Chintalapati V.R."/>
        </authorList>
    </citation>
    <scope>NUCLEOTIDE SEQUENCE [LARGE SCALE GENOMIC DNA]</scope>
    <source>
        <strain evidence="4 5">DSM 11550</strain>
    </source>
</reference>
<name>A0A2T4JLR1_9RHOB</name>
<dbReference type="EMBL" id="PZKF01000004">
    <property type="protein sequence ID" value="PTE18836.1"/>
    <property type="molecule type" value="Genomic_DNA"/>
</dbReference>
<keyword evidence="5" id="KW-1185">Reference proteome</keyword>
<evidence type="ECO:0000256" key="1">
    <source>
        <dbReference type="SAM" id="MobiDB-lite"/>
    </source>
</evidence>
<dbReference type="InterPro" id="IPR025711">
    <property type="entry name" value="PepSY"/>
</dbReference>
<protein>
    <submittedName>
        <fullName evidence="4">PepSY domain-containing protein</fullName>
    </submittedName>
</protein>
<dbReference type="AlphaFoldDB" id="A0A2T4JLR1"/>
<comment type="caution">
    <text evidence="4">The sequence shown here is derived from an EMBL/GenBank/DDBJ whole genome shotgun (WGS) entry which is preliminary data.</text>
</comment>
<organism evidence="4 5">
    <name type="scientific">Phaeovulum veldkampii DSM 11550</name>
    <dbReference type="NCBI Taxonomy" id="1185920"/>
    <lineage>
        <taxon>Bacteria</taxon>
        <taxon>Pseudomonadati</taxon>
        <taxon>Pseudomonadota</taxon>
        <taxon>Alphaproteobacteria</taxon>
        <taxon>Rhodobacterales</taxon>
        <taxon>Paracoccaceae</taxon>
        <taxon>Phaeovulum</taxon>
    </lineage>
</organism>
<feature type="region of interest" description="Disordered" evidence="1">
    <location>
        <begin position="67"/>
        <end position="121"/>
    </location>
</feature>
<feature type="domain" description="PepSY" evidence="3">
    <location>
        <begin position="6"/>
        <end position="73"/>
    </location>
</feature>
<accession>A0A2T4JLR1</accession>
<proteinExistence type="predicted"/>
<evidence type="ECO:0000259" key="3">
    <source>
        <dbReference type="Pfam" id="PF13670"/>
    </source>
</evidence>
<feature type="chain" id="PRO_5015685387" evidence="2">
    <location>
        <begin position="21"/>
        <end position="121"/>
    </location>
</feature>